<name>A0A2P5ER91_TREOI</name>
<reference evidence="2" key="1">
    <citation type="submission" date="2016-06" db="EMBL/GenBank/DDBJ databases">
        <title>Parallel loss of symbiosis genes in relatives of nitrogen-fixing non-legume Parasponia.</title>
        <authorList>
            <person name="Van Velzen R."/>
            <person name="Holmer R."/>
            <person name="Bu F."/>
            <person name="Rutten L."/>
            <person name="Van Zeijl A."/>
            <person name="Liu W."/>
            <person name="Santuari L."/>
            <person name="Cao Q."/>
            <person name="Sharma T."/>
            <person name="Shen D."/>
            <person name="Roswanjaya Y."/>
            <person name="Wardhani T."/>
            <person name="Kalhor M.S."/>
            <person name="Jansen J."/>
            <person name="Van den Hoogen J."/>
            <person name="Gungor B."/>
            <person name="Hartog M."/>
            <person name="Hontelez J."/>
            <person name="Verver J."/>
            <person name="Yang W.-C."/>
            <person name="Schijlen E."/>
            <person name="Repin R."/>
            <person name="Schilthuizen M."/>
            <person name="Schranz E."/>
            <person name="Heidstra R."/>
            <person name="Miyata K."/>
            <person name="Fedorova E."/>
            <person name="Kohlen W."/>
            <person name="Bisseling T."/>
            <person name="Smit S."/>
            <person name="Geurts R."/>
        </authorList>
    </citation>
    <scope>NUCLEOTIDE SEQUENCE [LARGE SCALE GENOMIC DNA]</scope>
    <source>
        <strain evidence="2">cv. RG33-2</strain>
    </source>
</reference>
<evidence type="ECO:0000313" key="1">
    <source>
        <dbReference type="EMBL" id="PON88032.1"/>
    </source>
</evidence>
<accession>A0A2P5ER91</accession>
<comment type="caution">
    <text evidence="1">The sequence shown here is derived from an EMBL/GenBank/DDBJ whole genome shotgun (WGS) entry which is preliminary data.</text>
</comment>
<evidence type="ECO:0000313" key="2">
    <source>
        <dbReference type="Proteomes" id="UP000237000"/>
    </source>
</evidence>
<dbReference type="InParanoid" id="A0A2P5ER91"/>
<protein>
    <submittedName>
        <fullName evidence="1">Uncharacterized protein</fullName>
    </submittedName>
</protein>
<sequence>MIQRYGAGQHSVKRHSADAHQIKVLVFRPKHTALRRSATSAATLVSILASTAVLAL</sequence>
<organism evidence="1 2">
    <name type="scientific">Trema orientale</name>
    <name type="common">Charcoal tree</name>
    <name type="synonym">Celtis orientalis</name>
    <dbReference type="NCBI Taxonomy" id="63057"/>
    <lineage>
        <taxon>Eukaryota</taxon>
        <taxon>Viridiplantae</taxon>
        <taxon>Streptophyta</taxon>
        <taxon>Embryophyta</taxon>
        <taxon>Tracheophyta</taxon>
        <taxon>Spermatophyta</taxon>
        <taxon>Magnoliopsida</taxon>
        <taxon>eudicotyledons</taxon>
        <taxon>Gunneridae</taxon>
        <taxon>Pentapetalae</taxon>
        <taxon>rosids</taxon>
        <taxon>fabids</taxon>
        <taxon>Rosales</taxon>
        <taxon>Cannabaceae</taxon>
        <taxon>Trema</taxon>
    </lineage>
</organism>
<gene>
    <name evidence="1" type="ORF">TorRG33x02_162340</name>
</gene>
<proteinExistence type="predicted"/>
<keyword evidence="2" id="KW-1185">Reference proteome</keyword>
<dbReference type="EMBL" id="JXTC01000110">
    <property type="protein sequence ID" value="PON88032.1"/>
    <property type="molecule type" value="Genomic_DNA"/>
</dbReference>
<dbReference type="AlphaFoldDB" id="A0A2P5ER91"/>
<dbReference type="Proteomes" id="UP000237000">
    <property type="component" value="Unassembled WGS sequence"/>
</dbReference>